<name>A0AAV5G965_CORAM</name>
<evidence type="ECO:0000313" key="7">
    <source>
        <dbReference type="EMBL" id="GJN43596.1"/>
    </source>
</evidence>
<proteinExistence type="inferred from homology"/>
<dbReference type="PANTHER" id="PTHR12128:SF66">
    <property type="entry name" value="4-HYDROXY-2-OXOGLUTARATE ALDOLASE, MITOCHONDRIAL"/>
    <property type="match status" value="1"/>
</dbReference>
<dbReference type="AlphaFoldDB" id="A0AAV5G965"/>
<protein>
    <submittedName>
        <fullName evidence="7">Dihydrodipicolinate synthase family protein</fullName>
    </submittedName>
</protein>
<dbReference type="PRINTS" id="PR00146">
    <property type="entry name" value="DHPICSNTHASE"/>
</dbReference>
<reference evidence="7" key="1">
    <citation type="submission" date="2021-12" db="EMBL/GenBank/DDBJ databases">
        <title>Draft genome sequence of Corynebacterium ammoniagenes strain T-723.</title>
        <authorList>
            <person name="Matsuzawa M."/>
            <person name="Hiratani M."/>
            <person name="Abe I."/>
            <person name="Tsuji Y."/>
            <person name="Nakamura J."/>
        </authorList>
    </citation>
    <scope>NUCLEOTIDE SEQUENCE</scope>
    <source>
        <strain evidence="7">T-723</strain>
    </source>
</reference>
<evidence type="ECO:0000256" key="5">
    <source>
        <dbReference type="PIRSR" id="PIRSR001365-1"/>
    </source>
</evidence>
<dbReference type="RefSeq" id="WP_003847246.1">
    <property type="nucleotide sequence ID" value="NZ_BQKK01000005.1"/>
</dbReference>
<dbReference type="InterPro" id="IPR013785">
    <property type="entry name" value="Aldolase_TIM"/>
</dbReference>
<comment type="caution">
    <text evidence="7">The sequence shown here is derived from an EMBL/GenBank/DDBJ whole genome shotgun (WGS) entry which is preliminary data.</text>
</comment>
<dbReference type="Pfam" id="PF00701">
    <property type="entry name" value="DHDPS"/>
    <property type="match status" value="1"/>
</dbReference>
<dbReference type="CDD" id="cd00408">
    <property type="entry name" value="DHDPS-like"/>
    <property type="match status" value="1"/>
</dbReference>
<comment type="similarity">
    <text evidence="1 4">Belongs to the DapA family.</text>
</comment>
<evidence type="ECO:0000256" key="4">
    <source>
        <dbReference type="PIRNR" id="PIRNR001365"/>
    </source>
</evidence>
<evidence type="ECO:0000256" key="6">
    <source>
        <dbReference type="PIRSR" id="PIRSR001365-2"/>
    </source>
</evidence>
<organism evidence="7 8">
    <name type="scientific">Corynebacterium ammoniagenes</name>
    <name type="common">Brevibacterium ammoniagenes</name>
    <dbReference type="NCBI Taxonomy" id="1697"/>
    <lineage>
        <taxon>Bacteria</taxon>
        <taxon>Bacillati</taxon>
        <taxon>Actinomycetota</taxon>
        <taxon>Actinomycetes</taxon>
        <taxon>Mycobacteriales</taxon>
        <taxon>Corynebacteriaceae</taxon>
        <taxon>Corynebacterium</taxon>
    </lineage>
</organism>
<dbReference type="SUPFAM" id="SSF51569">
    <property type="entry name" value="Aldolase"/>
    <property type="match status" value="1"/>
</dbReference>
<dbReference type="PANTHER" id="PTHR12128">
    <property type="entry name" value="DIHYDRODIPICOLINATE SYNTHASE"/>
    <property type="match status" value="1"/>
</dbReference>
<keyword evidence="2 4" id="KW-0456">Lyase</keyword>
<dbReference type="GO" id="GO:0008840">
    <property type="term" value="F:4-hydroxy-tetrahydrodipicolinate synthase activity"/>
    <property type="evidence" value="ECO:0007669"/>
    <property type="project" value="TreeGrafter"/>
</dbReference>
<dbReference type="PIRSF" id="PIRSF001365">
    <property type="entry name" value="DHDPS"/>
    <property type="match status" value="1"/>
</dbReference>
<accession>A0AAV5G965</accession>
<dbReference type="SMART" id="SM01130">
    <property type="entry name" value="DHDPS"/>
    <property type="match status" value="1"/>
</dbReference>
<feature type="binding site" evidence="6">
    <location>
        <position position="213"/>
    </location>
    <ligand>
        <name>pyruvate</name>
        <dbReference type="ChEBI" id="CHEBI:15361"/>
    </ligand>
</feature>
<dbReference type="Proteomes" id="UP001054925">
    <property type="component" value="Unassembled WGS sequence"/>
</dbReference>
<feature type="active site" description="Schiff-base intermediate with substrate" evidence="5">
    <location>
        <position position="168"/>
    </location>
</feature>
<evidence type="ECO:0000256" key="1">
    <source>
        <dbReference type="ARBA" id="ARBA00007592"/>
    </source>
</evidence>
<gene>
    <name evidence="7" type="ORF">CAT723_20750</name>
</gene>
<feature type="active site" description="Proton donor/acceptor" evidence="5">
    <location>
        <position position="140"/>
    </location>
</feature>
<keyword evidence="3" id="KW-0704">Schiff base</keyword>
<dbReference type="GO" id="GO:0044281">
    <property type="term" value="P:small molecule metabolic process"/>
    <property type="evidence" value="ECO:0007669"/>
    <property type="project" value="UniProtKB-ARBA"/>
</dbReference>
<dbReference type="PROSITE" id="PS00666">
    <property type="entry name" value="DHDPS_2"/>
    <property type="match status" value="1"/>
</dbReference>
<sequence>MSNASIANLSGVVPPVIVPLNEDRSFDRESYATHLERLIAAGVHGLFILGSSGEVAFSTRERRQEILEATVSIVDGRLPVLAGVVDTQTERVLEHVRDAEAAGVDGLVATAPFYALGGLEVVEAHFRAIAEATNLPLYAYDIPVCVNVKLPVDMLMRLAADGVIAGVKDSSGDDVAFRWLCQANEDAGHPLRIFTGHEVVVDGAYLSGADGSVPGLGNVDPDAYVRQWNAYQNNDWETVRTEQDRIARLMHIVTVTSGVSGFGAGIGGFKTALQMLNVIKTNQMPLPVARMEGDNVEAVRKVLQDTDLI</sequence>
<evidence type="ECO:0000256" key="3">
    <source>
        <dbReference type="ARBA" id="ARBA00023270"/>
    </source>
</evidence>
<evidence type="ECO:0000256" key="2">
    <source>
        <dbReference type="ARBA" id="ARBA00023239"/>
    </source>
</evidence>
<dbReference type="InterPro" id="IPR020625">
    <property type="entry name" value="Schiff_base-form_aldolases_AS"/>
</dbReference>
<evidence type="ECO:0000313" key="8">
    <source>
        <dbReference type="Proteomes" id="UP001054925"/>
    </source>
</evidence>
<dbReference type="EMBL" id="BQKK01000005">
    <property type="protein sequence ID" value="GJN43596.1"/>
    <property type="molecule type" value="Genomic_DNA"/>
</dbReference>
<dbReference type="InterPro" id="IPR002220">
    <property type="entry name" value="DapA-like"/>
</dbReference>
<dbReference type="Gene3D" id="3.20.20.70">
    <property type="entry name" value="Aldolase class I"/>
    <property type="match status" value="1"/>
</dbReference>